<protein>
    <recommendedName>
        <fullName evidence="3">Reverse transcriptase domain-containing protein</fullName>
    </recommendedName>
</protein>
<name>A0ABN9XKE3_9DINO</name>
<sequence length="599" mass="66070">MRRVAEQEAFPAVVISLEAQAYLAPRRLRRHDWSSGAISAERSIVAGSNHGVKVGKLFLYPLLQRVSAGSPAVGLQTFVDDTILRTEGLKRAAVDQMVVALKRFGECCQAAKLTISDKSVIVASDMDAAQQVVGGAGGPSLPLKAVEKAVDLGVSTTAGKRRDQSQFHKRAKTVARRMRGIHRMRRKARLREYTKMLHKTGAQPALIYGHQVLGVAPTALLRLRRQASRAIAGKGFGRCLSTTLELTLDEDDPGLTLPRQLLGEWMQFWRRHPEHRQRVQAAWRLLYQKLKALPQARRWARVRGAISAVTYTLLTAGWDVPSATTWHSDVEETWQMSEDMEADDTELLDEFTASIKRAWWAKAARHDVGEGLADGADLHQARRHLARLQRDGEYGTWAMQLQVMTGASWTRVRQKEAGFDVSATCPRCGLADETLLHRVWQCPCNVGHEDCTSTESLAARAVEGAAAVPCLWLRGLPPTGWTRYEYPEGASEFEHVAGDWDTAAEQYRGEDGFLDVFGDGSGGEHSDDPRLRQCGVGAVILQGSLQAPGELRVAAGVAAGLPGPKQTVPRSELQAFLIALRRTRGCLRYHTDHMPLVHG</sequence>
<evidence type="ECO:0000313" key="2">
    <source>
        <dbReference type="Proteomes" id="UP001189429"/>
    </source>
</evidence>
<reference evidence="1" key="1">
    <citation type="submission" date="2023-10" db="EMBL/GenBank/DDBJ databases">
        <authorList>
            <person name="Chen Y."/>
            <person name="Shah S."/>
            <person name="Dougan E. K."/>
            <person name="Thang M."/>
            <person name="Chan C."/>
        </authorList>
    </citation>
    <scope>NUCLEOTIDE SEQUENCE [LARGE SCALE GENOMIC DNA]</scope>
</reference>
<dbReference type="EMBL" id="CAUYUJ010020755">
    <property type="protein sequence ID" value="CAK0900302.1"/>
    <property type="molecule type" value="Genomic_DNA"/>
</dbReference>
<comment type="caution">
    <text evidence="1">The sequence shown here is derived from an EMBL/GenBank/DDBJ whole genome shotgun (WGS) entry which is preliminary data.</text>
</comment>
<proteinExistence type="predicted"/>
<organism evidence="1 2">
    <name type="scientific">Prorocentrum cordatum</name>
    <dbReference type="NCBI Taxonomy" id="2364126"/>
    <lineage>
        <taxon>Eukaryota</taxon>
        <taxon>Sar</taxon>
        <taxon>Alveolata</taxon>
        <taxon>Dinophyceae</taxon>
        <taxon>Prorocentrales</taxon>
        <taxon>Prorocentraceae</taxon>
        <taxon>Prorocentrum</taxon>
    </lineage>
</organism>
<accession>A0ABN9XKE3</accession>
<evidence type="ECO:0000313" key="1">
    <source>
        <dbReference type="EMBL" id="CAK0900302.1"/>
    </source>
</evidence>
<dbReference type="Proteomes" id="UP001189429">
    <property type="component" value="Unassembled WGS sequence"/>
</dbReference>
<gene>
    <name evidence="1" type="ORF">PCOR1329_LOCUS77618</name>
</gene>
<keyword evidence="2" id="KW-1185">Reference proteome</keyword>
<evidence type="ECO:0008006" key="3">
    <source>
        <dbReference type="Google" id="ProtNLM"/>
    </source>
</evidence>